<name>A0A9P4S3G0_9PEZI</name>
<evidence type="ECO:0000256" key="1">
    <source>
        <dbReference type="SAM" id="MobiDB-lite"/>
    </source>
</evidence>
<feature type="compositionally biased region" description="Polar residues" evidence="1">
    <location>
        <begin position="130"/>
        <end position="139"/>
    </location>
</feature>
<feature type="region of interest" description="Disordered" evidence="1">
    <location>
        <begin position="124"/>
        <end position="167"/>
    </location>
</feature>
<evidence type="ECO:0000256" key="2">
    <source>
        <dbReference type="SAM" id="Phobius"/>
    </source>
</evidence>
<sequence>MPKPPTIAPSKGALQYLRNALLYASFGAVAAGAVALTIEQRRQICLLQKNVDNGKKLNAFKHYLRRIHAAAALAPQKELDKYEYAKLTVDLPEELAYIKSLAPATNHPLSMSSIDREYRKIERMKRREQSTALPSAQSRPSREMKKDHNHQEPSIFTNTTHTSASRRPVDQLVENKGTKQTDAALVQPVTERKLQQEPQEVKILPNPLPDDPHSLGRRHRLTHQRITSKLLSCVGSFPISSEASDSTQPSTLSVDQTALDIPTESHVINNDLRHVHTESLVDIHTSKMDRRDLHTERNNTERILLEIIRNLQKGQMETAHWIFHSWYRQDGLECNSDTTAPLSPSIRSVRSRDRAPNSISFTTFELNTFELSTLQSIFAHEDIQNVIAFFIRTTERRDLATHLLHPIATTLITIAALRRLTDSVRSVFDWLTARTFHPGVQVTAYLKPLFHSISNCMHHLRVDVLLDAVDLGVAVRRELHLTGLFQELSSGISDKDWTQQVLLRSKKYLNSKGLIRSFKLFLPAIQFRSSCETDASVLEFARHLSDVALKIRKLTVAEALAAWSKVDSTSHLHCLANLVKLYSLTDGEVSRNAILRIYEQNPGLHEYSEDISSIFQQTSASSSFPIDAATTATQSAKAAFLVIKALEHGLGTVDSMLSKDECRGLLNVPLEDGRPASHVILSKYGETHDSTALRAFVLMLRRKHGLVLSQAAFDRIIKAHVRDSDMSGLAEWLEFWRWEDPQLKFNNYSISNMFTQYSLSHKPDHYVIASFLLLLYELSPTFISTKLLISAQHSLGYHLRAGISGRHGCKLVLSLICEWNSFISHIRRMSTAGASQPVGSRRTTAVMTAFSQNMLREAVNIFRDSILSGKRLKLRALETAVEASTRSKEGYLHEARYLIKIAERAGMDIDKVKSSLIIHRMYRRALVQEMEPDKLCEEVRSYYRRTQDLNLEPEHYMAITVANKLSLRDDINAKHVAVNLLRSIYESQYKEEILANQQFMLTWMKVYARIYNYEGVRWIVQTVLDNNMRISNNFSVWLRSIRAGIMTSENEGPNSWKAAGLTTQEMRTDVQALVSACDDVRGKHERDVGKLADEMSRIIHEYAEITRDPAIHTRYSPQAYRRVESRLIRKYPLDGAQAYRRVKTLVIRKHNRPPAYRRVRLRLIRKYDRPQAYRRAKMRLIRKNDCPQAYRRVEPRLIRKCPLDSAQAYKPVEMRLIRRFPLDSTQACRRVKMRLIRKHARPQAYRRVERRLIRKHHVDSAQAYKRVETRQIRKYDCPQAYRRVGMRLRCRRYSY</sequence>
<accession>A0A9P4S3G0</accession>
<feature type="transmembrane region" description="Helical" evidence="2">
    <location>
        <begin position="20"/>
        <end position="38"/>
    </location>
</feature>
<keyword evidence="2" id="KW-0812">Transmembrane</keyword>
<dbReference type="EMBL" id="MU006120">
    <property type="protein sequence ID" value="KAF2834363.1"/>
    <property type="molecule type" value="Genomic_DNA"/>
</dbReference>
<gene>
    <name evidence="3" type="ORF">M501DRAFT_1001238</name>
</gene>
<comment type="caution">
    <text evidence="3">The sequence shown here is derived from an EMBL/GenBank/DDBJ whole genome shotgun (WGS) entry which is preliminary data.</text>
</comment>
<dbReference type="OrthoDB" id="3946729at2759"/>
<keyword evidence="2" id="KW-0472">Membrane</keyword>
<proteinExistence type="predicted"/>
<organism evidence="3 4">
    <name type="scientific">Patellaria atrata CBS 101060</name>
    <dbReference type="NCBI Taxonomy" id="1346257"/>
    <lineage>
        <taxon>Eukaryota</taxon>
        <taxon>Fungi</taxon>
        <taxon>Dikarya</taxon>
        <taxon>Ascomycota</taxon>
        <taxon>Pezizomycotina</taxon>
        <taxon>Dothideomycetes</taxon>
        <taxon>Dothideomycetes incertae sedis</taxon>
        <taxon>Patellariales</taxon>
        <taxon>Patellariaceae</taxon>
        <taxon>Patellaria</taxon>
    </lineage>
</organism>
<keyword evidence="2" id="KW-1133">Transmembrane helix</keyword>
<dbReference type="Proteomes" id="UP000799429">
    <property type="component" value="Unassembled WGS sequence"/>
</dbReference>
<evidence type="ECO:0000313" key="4">
    <source>
        <dbReference type="Proteomes" id="UP000799429"/>
    </source>
</evidence>
<feature type="compositionally biased region" description="Basic and acidic residues" evidence="1">
    <location>
        <begin position="140"/>
        <end position="151"/>
    </location>
</feature>
<keyword evidence="4" id="KW-1185">Reference proteome</keyword>
<protein>
    <submittedName>
        <fullName evidence="3">Uncharacterized protein</fullName>
    </submittedName>
</protein>
<reference evidence="3" key="1">
    <citation type="journal article" date="2020" name="Stud. Mycol.">
        <title>101 Dothideomycetes genomes: a test case for predicting lifestyles and emergence of pathogens.</title>
        <authorList>
            <person name="Haridas S."/>
            <person name="Albert R."/>
            <person name="Binder M."/>
            <person name="Bloem J."/>
            <person name="Labutti K."/>
            <person name="Salamov A."/>
            <person name="Andreopoulos B."/>
            <person name="Baker S."/>
            <person name="Barry K."/>
            <person name="Bills G."/>
            <person name="Bluhm B."/>
            <person name="Cannon C."/>
            <person name="Castanera R."/>
            <person name="Culley D."/>
            <person name="Daum C."/>
            <person name="Ezra D."/>
            <person name="Gonzalez J."/>
            <person name="Henrissat B."/>
            <person name="Kuo A."/>
            <person name="Liang C."/>
            <person name="Lipzen A."/>
            <person name="Lutzoni F."/>
            <person name="Magnuson J."/>
            <person name="Mondo S."/>
            <person name="Nolan M."/>
            <person name="Ohm R."/>
            <person name="Pangilinan J."/>
            <person name="Park H.-J."/>
            <person name="Ramirez L."/>
            <person name="Alfaro M."/>
            <person name="Sun H."/>
            <person name="Tritt A."/>
            <person name="Yoshinaga Y."/>
            <person name="Zwiers L.-H."/>
            <person name="Turgeon B."/>
            <person name="Goodwin S."/>
            <person name="Spatafora J."/>
            <person name="Crous P."/>
            <person name="Grigoriev I."/>
        </authorList>
    </citation>
    <scope>NUCLEOTIDE SEQUENCE</scope>
    <source>
        <strain evidence="3">CBS 101060</strain>
    </source>
</reference>
<feature type="compositionally biased region" description="Polar residues" evidence="1">
    <location>
        <begin position="152"/>
        <end position="165"/>
    </location>
</feature>
<evidence type="ECO:0000313" key="3">
    <source>
        <dbReference type="EMBL" id="KAF2834363.1"/>
    </source>
</evidence>